<dbReference type="EMBL" id="JBHMEZ010000031">
    <property type="protein sequence ID" value="MFB9054800.1"/>
    <property type="molecule type" value="Genomic_DNA"/>
</dbReference>
<gene>
    <name evidence="4" type="ORF">ACFFVB_17045</name>
</gene>
<dbReference type="RefSeq" id="WP_382384438.1">
    <property type="nucleotide sequence ID" value="NZ_JBHMEZ010000031.1"/>
</dbReference>
<dbReference type="InterPro" id="IPR026444">
    <property type="entry name" value="Secre_tail"/>
</dbReference>
<protein>
    <submittedName>
        <fullName evidence="4">Leucine-rich repeat domain-containing protein</fullName>
    </submittedName>
</protein>
<evidence type="ECO:0000256" key="2">
    <source>
        <dbReference type="SAM" id="SignalP"/>
    </source>
</evidence>
<feature type="signal peptide" evidence="2">
    <location>
        <begin position="1"/>
        <end position="19"/>
    </location>
</feature>
<dbReference type="Gene3D" id="3.80.10.10">
    <property type="entry name" value="Ribonuclease Inhibitor"/>
    <property type="match status" value="1"/>
</dbReference>
<feature type="chain" id="PRO_5047537891" evidence="2">
    <location>
        <begin position="20"/>
        <end position="345"/>
    </location>
</feature>
<accession>A0ABV5F5X1</accession>
<dbReference type="Pfam" id="PF18962">
    <property type="entry name" value="Por_Secre_tail"/>
    <property type="match status" value="1"/>
</dbReference>
<evidence type="ECO:0000313" key="5">
    <source>
        <dbReference type="Proteomes" id="UP001589605"/>
    </source>
</evidence>
<comment type="caution">
    <text evidence="4">The sequence shown here is derived from an EMBL/GenBank/DDBJ whole genome shotgun (WGS) entry which is preliminary data.</text>
</comment>
<name>A0ABV5F5X1_9FLAO</name>
<sequence>MKKTLLLFAAFLTLTLVNAQTFTVGDLVYNVTTAPFVEVSGYASGSTAANLTVPSVVEDPDNLGTEYTVVSIGNEAFRDNTIISEINLPETVVTIGSSAFRSSTLTKCNFDYITFINGYGFYGSSLAGDIVLTACEELNAYVFTGCTGITSFEAPAMITFNAGGCSGMENVRELDIPVAVDKFGGNSLKGNTSLEQMQLAWTNPAAISIAGTTLGGVDLTNVKLYVPVGTKADYVAHAVWTLFPDDNIIEGEMPPLVTLSTDDVVAQELGFSIYPNPTSDFVFIKNTQLTSNAELTVFDLNGRLLLSREVNNVVSEINISNLTAGIYLLKIKVGNGEFTKRILKQ</sequence>
<keyword evidence="1 2" id="KW-0732">Signal</keyword>
<evidence type="ECO:0000259" key="3">
    <source>
        <dbReference type="Pfam" id="PF18962"/>
    </source>
</evidence>
<feature type="domain" description="Secretion system C-terminal sorting" evidence="3">
    <location>
        <begin position="273"/>
        <end position="342"/>
    </location>
</feature>
<proteinExistence type="predicted"/>
<dbReference type="Pfam" id="PF13306">
    <property type="entry name" value="LRR_5"/>
    <property type="match status" value="1"/>
</dbReference>
<dbReference type="Proteomes" id="UP001589605">
    <property type="component" value="Unassembled WGS sequence"/>
</dbReference>
<dbReference type="InterPro" id="IPR032675">
    <property type="entry name" value="LRR_dom_sf"/>
</dbReference>
<dbReference type="NCBIfam" id="TIGR04183">
    <property type="entry name" value="Por_Secre_tail"/>
    <property type="match status" value="1"/>
</dbReference>
<reference evidence="4 5" key="1">
    <citation type="submission" date="2024-09" db="EMBL/GenBank/DDBJ databases">
        <authorList>
            <person name="Sun Q."/>
            <person name="Mori K."/>
        </authorList>
    </citation>
    <scope>NUCLEOTIDE SEQUENCE [LARGE SCALE GENOMIC DNA]</scope>
    <source>
        <strain evidence="4 5">CECT 8286</strain>
    </source>
</reference>
<dbReference type="InterPro" id="IPR026906">
    <property type="entry name" value="LRR_5"/>
</dbReference>
<dbReference type="InterPro" id="IPR053139">
    <property type="entry name" value="Surface_bspA-like"/>
</dbReference>
<evidence type="ECO:0000313" key="4">
    <source>
        <dbReference type="EMBL" id="MFB9054800.1"/>
    </source>
</evidence>
<organism evidence="4 5">
    <name type="scientific">Formosa undariae</name>
    <dbReference type="NCBI Taxonomy" id="1325436"/>
    <lineage>
        <taxon>Bacteria</taxon>
        <taxon>Pseudomonadati</taxon>
        <taxon>Bacteroidota</taxon>
        <taxon>Flavobacteriia</taxon>
        <taxon>Flavobacteriales</taxon>
        <taxon>Flavobacteriaceae</taxon>
        <taxon>Formosa</taxon>
    </lineage>
</organism>
<dbReference type="PANTHER" id="PTHR45661">
    <property type="entry name" value="SURFACE ANTIGEN"/>
    <property type="match status" value="1"/>
</dbReference>
<dbReference type="PANTHER" id="PTHR45661:SF3">
    <property type="entry name" value="IG-LIKE DOMAIN-CONTAINING PROTEIN"/>
    <property type="match status" value="1"/>
</dbReference>
<keyword evidence="5" id="KW-1185">Reference proteome</keyword>
<evidence type="ECO:0000256" key="1">
    <source>
        <dbReference type="ARBA" id="ARBA00022729"/>
    </source>
</evidence>